<dbReference type="EMBL" id="ASHM01058501">
    <property type="protein sequence ID" value="PNX89048.1"/>
    <property type="molecule type" value="Genomic_DNA"/>
</dbReference>
<reference evidence="1 2" key="1">
    <citation type="journal article" date="2014" name="Am. J. Bot.">
        <title>Genome assembly and annotation for red clover (Trifolium pratense; Fabaceae).</title>
        <authorList>
            <person name="Istvanek J."/>
            <person name="Jaros M."/>
            <person name="Krenek A."/>
            <person name="Repkova J."/>
        </authorList>
    </citation>
    <scope>NUCLEOTIDE SEQUENCE [LARGE SCALE GENOMIC DNA]</scope>
    <source>
        <strain evidence="2">cv. Tatra</strain>
        <tissue evidence="1">Young leaves</tissue>
    </source>
</reference>
<protein>
    <submittedName>
        <fullName evidence="1">Uncharacterized protein</fullName>
    </submittedName>
</protein>
<reference evidence="1 2" key="2">
    <citation type="journal article" date="2017" name="Front. Plant Sci.">
        <title>Gene Classification and Mining of Molecular Markers Useful in Red Clover (Trifolium pratense) Breeding.</title>
        <authorList>
            <person name="Istvanek J."/>
            <person name="Dluhosova J."/>
            <person name="Dluhos P."/>
            <person name="Patkova L."/>
            <person name="Nedelnik J."/>
            <person name="Repkova J."/>
        </authorList>
    </citation>
    <scope>NUCLEOTIDE SEQUENCE [LARGE SCALE GENOMIC DNA]</scope>
    <source>
        <strain evidence="2">cv. Tatra</strain>
        <tissue evidence="1">Young leaves</tissue>
    </source>
</reference>
<feature type="non-terminal residue" evidence="1">
    <location>
        <position position="1"/>
    </location>
</feature>
<comment type="caution">
    <text evidence="1">The sequence shown here is derived from an EMBL/GenBank/DDBJ whole genome shotgun (WGS) entry which is preliminary data.</text>
</comment>
<gene>
    <name evidence="1" type="ORF">L195_g045165</name>
</gene>
<name>A0A2K3ME42_TRIPR</name>
<evidence type="ECO:0000313" key="2">
    <source>
        <dbReference type="Proteomes" id="UP000236291"/>
    </source>
</evidence>
<evidence type="ECO:0000313" key="1">
    <source>
        <dbReference type="EMBL" id="PNX89048.1"/>
    </source>
</evidence>
<proteinExistence type="predicted"/>
<accession>A0A2K3ME42</accession>
<dbReference type="Proteomes" id="UP000236291">
    <property type="component" value="Unassembled WGS sequence"/>
</dbReference>
<sequence>SAYIHPVFKGDEDTDNDVMSQEWKDEPVIVQSPNKTPVAEEHTLTYQTKWRWFNTILNA</sequence>
<organism evidence="1 2">
    <name type="scientific">Trifolium pratense</name>
    <name type="common">Red clover</name>
    <dbReference type="NCBI Taxonomy" id="57577"/>
    <lineage>
        <taxon>Eukaryota</taxon>
        <taxon>Viridiplantae</taxon>
        <taxon>Streptophyta</taxon>
        <taxon>Embryophyta</taxon>
        <taxon>Tracheophyta</taxon>
        <taxon>Spermatophyta</taxon>
        <taxon>Magnoliopsida</taxon>
        <taxon>eudicotyledons</taxon>
        <taxon>Gunneridae</taxon>
        <taxon>Pentapetalae</taxon>
        <taxon>rosids</taxon>
        <taxon>fabids</taxon>
        <taxon>Fabales</taxon>
        <taxon>Fabaceae</taxon>
        <taxon>Papilionoideae</taxon>
        <taxon>50 kb inversion clade</taxon>
        <taxon>NPAAA clade</taxon>
        <taxon>Hologalegina</taxon>
        <taxon>IRL clade</taxon>
        <taxon>Trifolieae</taxon>
        <taxon>Trifolium</taxon>
    </lineage>
</organism>
<dbReference type="AlphaFoldDB" id="A0A2K3ME42"/>